<evidence type="ECO:0000313" key="3">
    <source>
        <dbReference type="Proteomes" id="UP000800094"/>
    </source>
</evidence>
<protein>
    <submittedName>
        <fullName evidence="2">Uncharacterized protein</fullName>
    </submittedName>
</protein>
<evidence type="ECO:0000256" key="1">
    <source>
        <dbReference type="SAM" id="Phobius"/>
    </source>
</evidence>
<keyword evidence="1" id="KW-1133">Transmembrane helix</keyword>
<feature type="transmembrane region" description="Helical" evidence="1">
    <location>
        <begin position="40"/>
        <end position="59"/>
    </location>
</feature>
<feature type="transmembrane region" description="Helical" evidence="1">
    <location>
        <begin position="66"/>
        <end position="84"/>
    </location>
</feature>
<name>A0A6A6ITN7_9PLEO</name>
<accession>A0A6A6ITN7</accession>
<evidence type="ECO:0000313" key="2">
    <source>
        <dbReference type="EMBL" id="KAF2253766.1"/>
    </source>
</evidence>
<gene>
    <name evidence="2" type="ORF">BU26DRAFT_229393</name>
</gene>
<keyword evidence="1" id="KW-0812">Transmembrane</keyword>
<dbReference type="RefSeq" id="XP_033688770.1">
    <property type="nucleotide sequence ID" value="XM_033820842.1"/>
</dbReference>
<dbReference type="Proteomes" id="UP000800094">
    <property type="component" value="Unassembled WGS sequence"/>
</dbReference>
<reference evidence="2" key="1">
    <citation type="journal article" date="2020" name="Stud. Mycol.">
        <title>101 Dothideomycetes genomes: a test case for predicting lifestyles and emergence of pathogens.</title>
        <authorList>
            <person name="Haridas S."/>
            <person name="Albert R."/>
            <person name="Binder M."/>
            <person name="Bloem J."/>
            <person name="Labutti K."/>
            <person name="Salamov A."/>
            <person name="Andreopoulos B."/>
            <person name="Baker S."/>
            <person name="Barry K."/>
            <person name="Bills G."/>
            <person name="Bluhm B."/>
            <person name="Cannon C."/>
            <person name="Castanera R."/>
            <person name="Culley D."/>
            <person name="Daum C."/>
            <person name="Ezra D."/>
            <person name="Gonzalez J."/>
            <person name="Henrissat B."/>
            <person name="Kuo A."/>
            <person name="Liang C."/>
            <person name="Lipzen A."/>
            <person name="Lutzoni F."/>
            <person name="Magnuson J."/>
            <person name="Mondo S."/>
            <person name="Nolan M."/>
            <person name="Ohm R."/>
            <person name="Pangilinan J."/>
            <person name="Park H.-J."/>
            <person name="Ramirez L."/>
            <person name="Alfaro M."/>
            <person name="Sun H."/>
            <person name="Tritt A."/>
            <person name="Yoshinaga Y."/>
            <person name="Zwiers L.-H."/>
            <person name="Turgeon B."/>
            <person name="Goodwin S."/>
            <person name="Spatafora J."/>
            <person name="Crous P."/>
            <person name="Grigoriev I."/>
        </authorList>
    </citation>
    <scope>NUCLEOTIDE SEQUENCE</scope>
    <source>
        <strain evidence="2">CBS 122368</strain>
    </source>
</reference>
<sequence>MPSLSSILIAFQAIPLTLFGASILISPADVGFDNLSAEQRHVVGTVAISLSLGYVVTAFQSRRARHWFLLAAAPMRLIGAWLFLQDDRSGTALWDGGNALVNFTVVRWERVARV</sequence>
<dbReference type="OrthoDB" id="10042947at2759"/>
<dbReference type="AlphaFoldDB" id="A0A6A6ITN7"/>
<proteinExistence type="predicted"/>
<feature type="transmembrane region" description="Helical" evidence="1">
    <location>
        <begin position="7"/>
        <end position="28"/>
    </location>
</feature>
<organism evidence="2 3">
    <name type="scientific">Trematosphaeria pertusa</name>
    <dbReference type="NCBI Taxonomy" id="390896"/>
    <lineage>
        <taxon>Eukaryota</taxon>
        <taxon>Fungi</taxon>
        <taxon>Dikarya</taxon>
        <taxon>Ascomycota</taxon>
        <taxon>Pezizomycotina</taxon>
        <taxon>Dothideomycetes</taxon>
        <taxon>Pleosporomycetidae</taxon>
        <taxon>Pleosporales</taxon>
        <taxon>Massarineae</taxon>
        <taxon>Trematosphaeriaceae</taxon>
        <taxon>Trematosphaeria</taxon>
    </lineage>
</organism>
<keyword evidence="3" id="KW-1185">Reference proteome</keyword>
<dbReference type="EMBL" id="ML987191">
    <property type="protein sequence ID" value="KAF2253766.1"/>
    <property type="molecule type" value="Genomic_DNA"/>
</dbReference>
<dbReference type="GeneID" id="54574172"/>
<keyword evidence="1" id="KW-0472">Membrane</keyword>